<dbReference type="GO" id="GO:0003677">
    <property type="term" value="F:DNA binding"/>
    <property type="evidence" value="ECO:0007669"/>
    <property type="project" value="UniProtKB-KW"/>
</dbReference>
<organism evidence="5 6">
    <name type="scientific">Pseudoduganella umbonata</name>
    <dbReference type="NCBI Taxonomy" id="864828"/>
    <lineage>
        <taxon>Bacteria</taxon>
        <taxon>Pseudomonadati</taxon>
        <taxon>Pseudomonadota</taxon>
        <taxon>Betaproteobacteria</taxon>
        <taxon>Burkholderiales</taxon>
        <taxon>Oxalobacteraceae</taxon>
        <taxon>Telluria group</taxon>
        <taxon>Pseudoduganella</taxon>
    </lineage>
</organism>
<dbReference type="PROSITE" id="PS50995">
    <property type="entry name" value="HTH_MARR_2"/>
    <property type="match status" value="1"/>
</dbReference>
<evidence type="ECO:0000313" key="6">
    <source>
        <dbReference type="Proteomes" id="UP000584325"/>
    </source>
</evidence>
<accession>A0A7W5E7H1</accession>
<keyword evidence="2" id="KW-0238">DNA-binding</keyword>
<dbReference type="AlphaFoldDB" id="A0A7W5E7H1"/>
<dbReference type="SUPFAM" id="SSF46785">
    <property type="entry name" value="Winged helix' DNA-binding domain"/>
    <property type="match status" value="1"/>
</dbReference>
<feature type="domain" description="HTH marR-type" evidence="4">
    <location>
        <begin position="1"/>
        <end position="111"/>
    </location>
</feature>
<protein>
    <submittedName>
        <fullName evidence="5">MarR family transcriptional regulator for hemolysin</fullName>
    </submittedName>
</protein>
<evidence type="ECO:0000256" key="3">
    <source>
        <dbReference type="ARBA" id="ARBA00023163"/>
    </source>
</evidence>
<dbReference type="GO" id="GO:0003700">
    <property type="term" value="F:DNA-binding transcription factor activity"/>
    <property type="evidence" value="ECO:0007669"/>
    <property type="project" value="InterPro"/>
</dbReference>
<dbReference type="Gene3D" id="1.10.10.10">
    <property type="entry name" value="Winged helix-like DNA-binding domain superfamily/Winged helix DNA-binding domain"/>
    <property type="match status" value="1"/>
</dbReference>
<dbReference type="EMBL" id="JACHXS010000001">
    <property type="protein sequence ID" value="MBB3219981.1"/>
    <property type="molecule type" value="Genomic_DNA"/>
</dbReference>
<gene>
    <name evidence="5" type="ORF">FHS02_000768</name>
</gene>
<dbReference type="PANTHER" id="PTHR42756:SF1">
    <property type="entry name" value="TRANSCRIPTIONAL REPRESSOR OF EMRAB OPERON"/>
    <property type="match status" value="1"/>
</dbReference>
<dbReference type="PANTHER" id="PTHR42756">
    <property type="entry name" value="TRANSCRIPTIONAL REGULATOR, MARR"/>
    <property type="match status" value="1"/>
</dbReference>
<evidence type="ECO:0000256" key="2">
    <source>
        <dbReference type="ARBA" id="ARBA00023125"/>
    </source>
</evidence>
<keyword evidence="1" id="KW-0805">Transcription regulation</keyword>
<dbReference type="InterPro" id="IPR036390">
    <property type="entry name" value="WH_DNA-bd_sf"/>
</dbReference>
<dbReference type="Proteomes" id="UP000584325">
    <property type="component" value="Unassembled WGS sequence"/>
</dbReference>
<dbReference type="SMART" id="SM00347">
    <property type="entry name" value="HTH_MARR"/>
    <property type="match status" value="1"/>
</dbReference>
<dbReference type="InterPro" id="IPR036388">
    <property type="entry name" value="WH-like_DNA-bd_sf"/>
</dbReference>
<comment type="caution">
    <text evidence="5">The sequence shown here is derived from an EMBL/GenBank/DDBJ whole genome shotgun (WGS) entry which is preliminary data.</text>
</comment>
<name>A0A7W5E7H1_9BURK</name>
<reference evidence="5 6" key="1">
    <citation type="submission" date="2020-08" db="EMBL/GenBank/DDBJ databases">
        <title>Genomic Encyclopedia of Type Strains, Phase III (KMG-III): the genomes of soil and plant-associated and newly described type strains.</title>
        <authorList>
            <person name="Whitman W."/>
        </authorList>
    </citation>
    <scope>NUCLEOTIDE SEQUENCE [LARGE SCALE GENOMIC DNA]</scope>
    <source>
        <strain evidence="5 6">CECT 7753</strain>
    </source>
</reference>
<keyword evidence="3" id="KW-0804">Transcription</keyword>
<sequence length="117" mass="12758">MKSLGLSQAGWMAIATVAKDVPMSQTELAARLGVEDPTMVAMIDRLVKGGYMVRVPSETDRRVKLVQLTGRGREIFQELLAVADPFRSELLGGADRAQLEQVTVFLEALRAAIESRG</sequence>
<dbReference type="InterPro" id="IPR000835">
    <property type="entry name" value="HTH_MarR-typ"/>
</dbReference>
<dbReference type="Pfam" id="PF01047">
    <property type="entry name" value="MarR"/>
    <property type="match status" value="1"/>
</dbReference>
<evidence type="ECO:0000256" key="1">
    <source>
        <dbReference type="ARBA" id="ARBA00023015"/>
    </source>
</evidence>
<evidence type="ECO:0000259" key="4">
    <source>
        <dbReference type="PROSITE" id="PS50995"/>
    </source>
</evidence>
<dbReference type="PRINTS" id="PR00598">
    <property type="entry name" value="HTHMARR"/>
</dbReference>
<dbReference type="RefSeq" id="WP_229429996.1">
    <property type="nucleotide sequence ID" value="NZ_JACHXS010000001.1"/>
</dbReference>
<evidence type="ECO:0000313" key="5">
    <source>
        <dbReference type="EMBL" id="MBB3219981.1"/>
    </source>
</evidence>
<proteinExistence type="predicted"/>